<dbReference type="GO" id="GO:0016757">
    <property type="term" value="F:glycosyltransferase activity"/>
    <property type="evidence" value="ECO:0007669"/>
    <property type="project" value="UniProtKB-KW"/>
</dbReference>
<gene>
    <name evidence="5" type="ORF">LMG28138_04902</name>
</gene>
<keyword evidence="6" id="KW-1185">Reference proteome</keyword>
<dbReference type="InterPro" id="IPR029044">
    <property type="entry name" value="Nucleotide-diphossugar_trans"/>
</dbReference>
<dbReference type="AlphaFoldDB" id="A0A6S7BS87"/>
<evidence type="ECO:0000259" key="4">
    <source>
        <dbReference type="Pfam" id="PF00535"/>
    </source>
</evidence>
<accession>A0A6S7BS87</accession>
<keyword evidence="3" id="KW-0808">Transferase</keyword>
<evidence type="ECO:0000256" key="2">
    <source>
        <dbReference type="ARBA" id="ARBA00022676"/>
    </source>
</evidence>
<proteinExistence type="inferred from homology"/>
<evidence type="ECO:0000313" key="6">
    <source>
        <dbReference type="Proteomes" id="UP000494115"/>
    </source>
</evidence>
<dbReference type="Proteomes" id="UP000494115">
    <property type="component" value="Unassembled WGS sequence"/>
</dbReference>
<name>A0A6S7BS87_9BURK</name>
<feature type="domain" description="Glycosyltransferase 2-like" evidence="4">
    <location>
        <begin position="20"/>
        <end position="144"/>
    </location>
</feature>
<organism evidence="5 6">
    <name type="scientific">Pararobbsia alpina</name>
    <dbReference type="NCBI Taxonomy" id="621374"/>
    <lineage>
        <taxon>Bacteria</taxon>
        <taxon>Pseudomonadati</taxon>
        <taxon>Pseudomonadota</taxon>
        <taxon>Betaproteobacteria</taxon>
        <taxon>Burkholderiales</taxon>
        <taxon>Burkholderiaceae</taxon>
        <taxon>Pararobbsia</taxon>
    </lineage>
</organism>
<dbReference type="PANTHER" id="PTHR43179">
    <property type="entry name" value="RHAMNOSYLTRANSFERASE WBBL"/>
    <property type="match status" value="1"/>
</dbReference>
<dbReference type="PANTHER" id="PTHR43179:SF12">
    <property type="entry name" value="GALACTOFURANOSYLTRANSFERASE GLFT2"/>
    <property type="match status" value="1"/>
</dbReference>
<evidence type="ECO:0000256" key="3">
    <source>
        <dbReference type="ARBA" id="ARBA00022679"/>
    </source>
</evidence>
<dbReference type="SUPFAM" id="SSF53448">
    <property type="entry name" value="Nucleotide-diphospho-sugar transferases"/>
    <property type="match status" value="1"/>
</dbReference>
<keyword evidence="2" id="KW-0328">Glycosyltransferase</keyword>
<dbReference type="Gene3D" id="3.90.550.10">
    <property type="entry name" value="Spore Coat Polysaccharide Biosynthesis Protein SpsA, Chain A"/>
    <property type="match status" value="1"/>
</dbReference>
<dbReference type="InterPro" id="IPR001173">
    <property type="entry name" value="Glyco_trans_2-like"/>
</dbReference>
<dbReference type="Pfam" id="PF00535">
    <property type="entry name" value="Glycos_transf_2"/>
    <property type="match status" value="1"/>
</dbReference>
<protein>
    <recommendedName>
        <fullName evidence="4">Glycosyltransferase 2-like domain-containing protein</fullName>
    </recommendedName>
</protein>
<sequence length="305" mass="33012">MTEQCTRAEGQGPTCDLRLSVVVLTYNRSAEVRATVASLLALPDRPRIIVVDNASSDNTVGMLSAAFSTIEIVCSPANIGAAGRNLGVALVATDYVAFCDDDTHWEAGSLSAAADLLDRYPAIGALNARIVVHPSGETDPTCERMRTSPLPSEGLPGPPLIGFIACACVFRTAVFRSAGGYEPRLFIGGEETLLALDTLSRGYSIVYAHDLVLHHAPSPHRDSALRRRMLARNRALVAWLRLPLAQATGATLAALKTFRRERTGWQDTRKLLALIVWALVNRRLVSPRIRAMCRDVEAAEREAAN</sequence>
<comment type="similarity">
    <text evidence="1">Belongs to the glycosyltransferase 2 family.</text>
</comment>
<evidence type="ECO:0000256" key="1">
    <source>
        <dbReference type="ARBA" id="ARBA00006739"/>
    </source>
</evidence>
<dbReference type="EMBL" id="CADIKM010000039">
    <property type="protein sequence ID" value="CAB3800697.1"/>
    <property type="molecule type" value="Genomic_DNA"/>
</dbReference>
<reference evidence="5 6" key="1">
    <citation type="submission" date="2020-04" db="EMBL/GenBank/DDBJ databases">
        <authorList>
            <person name="De Canck E."/>
        </authorList>
    </citation>
    <scope>NUCLEOTIDE SEQUENCE [LARGE SCALE GENOMIC DNA]</scope>
    <source>
        <strain evidence="5 6">LMG 28138</strain>
    </source>
</reference>
<evidence type="ECO:0000313" key="5">
    <source>
        <dbReference type="EMBL" id="CAB3800697.1"/>
    </source>
</evidence>